<accession>A0ABP8QH82</accession>
<feature type="transmembrane region" description="Helical" evidence="1">
    <location>
        <begin position="89"/>
        <end position="113"/>
    </location>
</feature>
<organism evidence="2 3">
    <name type="scientific">Hymenobacter ginsengisoli</name>
    <dbReference type="NCBI Taxonomy" id="1051626"/>
    <lineage>
        <taxon>Bacteria</taxon>
        <taxon>Pseudomonadati</taxon>
        <taxon>Bacteroidota</taxon>
        <taxon>Cytophagia</taxon>
        <taxon>Cytophagales</taxon>
        <taxon>Hymenobacteraceae</taxon>
        <taxon>Hymenobacter</taxon>
    </lineage>
</organism>
<feature type="transmembrane region" description="Helical" evidence="1">
    <location>
        <begin position="186"/>
        <end position="208"/>
    </location>
</feature>
<name>A0ABP8QH82_9BACT</name>
<evidence type="ECO:0000256" key="1">
    <source>
        <dbReference type="SAM" id="Phobius"/>
    </source>
</evidence>
<protein>
    <submittedName>
        <fullName evidence="2">Uncharacterized protein</fullName>
    </submittedName>
</protein>
<dbReference type="Proteomes" id="UP001501243">
    <property type="component" value="Unassembled WGS sequence"/>
</dbReference>
<proteinExistence type="predicted"/>
<sequence length="223" mass="24847">MEDYVAKMALKPDAALREYVTGHAQYREDAVLAALDELRHRGQPAPEEASLRPGLEAAVQAQRAEAAAKASELNRTETQAVPDEEQPVLYTPGVIVLFSVLFNTIITGAVLLALNLRRLKQTKAIWGLVAFVLAYLVAEAVVVNLLMQRYVLSPWFISLLNLPAILIYILWFWPRYVGTYQFQPRGWLIPLLVCFIIVMGLGMVLSHIPGAAQLLKQQTQQAP</sequence>
<evidence type="ECO:0000313" key="3">
    <source>
        <dbReference type="Proteomes" id="UP001501243"/>
    </source>
</evidence>
<keyword evidence="3" id="KW-1185">Reference proteome</keyword>
<reference evidence="3" key="1">
    <citation type="journal article" date="2019" name="Int. J. Syst. Evol. Microbiol.">
        <title>The Global Catalogue of Microorganisms (GCM) 10K type strain sequencing project: providing services to taxonomists for standard genome sequencing and annotation.</title>
        <authorList>
            <consortium name="The Broad Institute Genomics Platform"/>
            <consortium name="The Broad Institute Genome Sequencing Center for Infectious Disease"/>
            <person name="Wu L."/>
            <person name="Ma J."/>
        </authorList>
    </citation>
    <scope>NUCLEOTIDE SEQUENCE [LARGE SCALE GENOMIC DNA]</scope>
    <source>
        <strain evidence="3">JCM 17841</strain>
    </source>
</reference>
<keyword evidence="1" id="KW-0472">Membrane</keyword>
<comment type="caution">
    <text evidence="2">The sequence shown here is derived from an EMBL/GenBank/DDBJ whole genome shotgun (WGS) entry which is preliminary data.</text>
</comment>
<dbReference type="EMBL" id="BAABGQ010000006">
    <property type="protein sequence ID" value="GAA4503083.1"/>
    <property type="molecule type" value="Genomic_DNA"/>
</dbReference>
<feature type="transmembrane region" description="Helical" evidence="1">
    <location>
        <begin position="125"/>
        <end position="146"/>
    </location>
</feature>
<feature type="transmembrane region" description="Helical" evidence="1">
    <location>
        <begin position="152"/>
        <end position="174"/>
    </location>
</feature>
<keyword evidence="1" id="KW-1133">Transmembrane helix</keyword>
<keyword evidence="1" id="KW-0812">Transmembrane</keyword>
<dbReference type="RefSeq" id="WP_208129880.1">
    <property type="nucleotide sequence ID" value="NZ_BAABGQ010000006.1"/>
</dbReference>
<gene>
    <name evidence="2" type="ORF">GCM10023172_27370</name>
</gene>
<evidence type="ECO:0000313" key="2">
    <source>
        <dbReference type="EMBL" id="GAA4503083.1"/>
    </source>
</evidence>